<dbReference type="SUPFAM" id="SSF140990">
    <property type="entry name" value="FtsH protease domain-like"/>
    <property type="match status" value="1"/>
</dbReference>
<comment type="cofactor">
    <cofactor evidence="1">
        <name>Zn(2+)</name>
        <dbReference type="ChEBI" id="CHEBI:29105"/>
    </cofactor>
</comment>
<dbReference type="InterPro" id="IPR003960">
    <property type="entry name" value="ATPase_AAA_CS"/>
</dbReference>
<evidence type="ECO:0000256" key="15">
    <source>
        <dbReference type="ARBA" id="ARBA00023136"/>
    </source>
</evidence>
<comment type="similarity">
    <text evidence="4">In the N-terminal section; belongs to the AAA ATPase family.</text>
</comment>
<evidence type="ECO:0000256" key="16">
    <source>
        <dbReference type="ARBA" id="ARBA00048778"/>
    </source>
</evidence>
<keyword evidence="6" id="KW-0812">Transmembrane</keyword>
<dbReference type="Gene3D" id="1.20.58.760">
    <property type="entry name" value="Peptidase M41"/>
    <property type="match status" value="1"/>
</dbReference>
<evidence type="ECO:0000256" key="17">
    <source>
        <dbReference type="SAM" id="MobiDB-lite"/>
    </source>
</evidence>
<dbReference type="InterPro" id="IPR050928">
    <property type="entry name" value="ATP-dep_Zn_Metalloprotease"/>
</dbReference>
<dbReference type="InterPro" id="IPR011546">
    <property type="entry name" value="Pept_M41_FtsH_extracell"/>
</dbReference>
<dbReference type="GO" id="GO:0016887">
    <property type="term" value="F:ATP hydrolysis activity"/>
    <property type="evidence" value="ECO:0007669"/>
    <property type="project" value="InterPro"/>
</dbReference>
<evidence type="ECO:0000256" key="11">
    <source>
        <dbReference type="ARBA" id="ARBA00022840"/>
    </source>
</evidence>
<evidence type="ECO:0000256" key="9">
    <source>
        <dbReference type="ARBA" id="ARBA00022801"/>
    </source>
</evidence>
<keyword evidence="5" id="KW-0645">Protease</keyword>
<dbReference type="FunFam" id="1.20.58.760:FF:000003">
    <property type="entry name" value="AFG3-like AAA ATPase 2"/>
    <property type="match status" value="1"/>
</dbReference>
<dbReference type="FunFam" id="1.10.8.60:FF:000019">
    <property type="entry name" value="AFG3-like AAA ATPase 2"/>
    <property type="match status" value="1"/>
</dbReference>
<evidence type="ECO:0000313" key="19">
    <source>
        <dbReference type="EMBL" id="OJJ79428.1"/>
    </source>
</evidence>
<dbReference type="GO" id="GO:0004222">
    <property type="term" value="F:metalloendopeptidase activity"/>
    <property type="evidence" value="ECO:0007669"/>
    <property type="project" value="InterPro"/>
</dbReference>
<dbReference type="Gene3D" id="3.40.50.300">
    <property type="entry name" value="P-loop containing nucleotide triphosphate hydrolases"/>
    <property type="match status" value="1"/>
</dbReference>
<dbReference type="GO" id="GO:0008270">
    <property type="term" value="F:zinc ion binding"/>
    <property type="evidence" value="ECO:0007669"/>
    <property type="project" value="InterPro"/>
</dbReference>
<feature type="domain" description="AAA+ ATPase" evidence="18">
    <location>
        <begin position="435"/>
        <end position="575"/>
    </location>
</feature>
<evidence type="ECO:0000256" key="8">
    <source>
        <dbReference type="ARBA" id="ARBA00022741"/>
    </source>
</evidence>
<dbReference type="Pfam" id="PF06480">
    <property type="entry name" value="FtsH_ext"/>
    <property type="match status" value="1"/>
</dbReference>
<dbReference type="InterPro" id="IPR003959">
    <property type="entry name" value="ATPase_AAA_core"/>
</dbReference>
<dbReference type="NCBIfam" id="TIGR01241">
    <property type="entry name" value="FtsH_fam"/>
    <property type="match status" value="1"/>
</dbReference>
<evidence type="ECO:0000256" key="5">
    <source>
        <dbReference type="ARBA" id="ARBA00022670"/>
    </source>
</evidence>
<dbReference type="InterPro" id="IPR005936">
    <property type="entry name" value="FtsH"/>
</dbReference>
<keyword evidence="7" id="KW-0479">Metal-binding</keyword>
<protein>
    <recommendedName>
        <fullName evidence="18">AAA+ ATPase domain-containing protein</fullName>
    </recommendedName>
</protein>
<feature type="compositionally biased region" description="Basic and acidic residues" evidence="17">
    <location>
        <begin position="178"/>
        <end position="199"/>
    </location>
</feature>
<dbReference type="Pfam" id="PF17862">
    <property type="entry name" value="AAA_lid_3"/>
    <property type="match status" value="1"/>
</dbReference>
<keyword evidence="15" id="KW-0472">Membrane</keyword>
<keyword evidence="8" id="KW-0547">Nucleotide-binding</keyword>
<evidence type="ECO:0000313" key="20">
    <source>
        <dbReference type="Proteomes" id="UP000184300"/>
    </source>
</evidence>
<feature type="compositionally biased region" description="Basic and acidic residues" evidence="17">
    <location>
        <begin position="85"/>
        <end position="100"/>
    </location>
</feature>
<keyword evidence="9" id="KW-0378">Hydrolase</keyword>
<dbReference type="FunFam" id="3.40.1690.20:FF:000003">
    <property type="entry name" value="Mitochondrial inner membrane AAA protease Yta12, putative"/>
    <property type="match status" value="1"/>
</dbReference>
<keyword evidence="14" id="KW-0496">Mitochondrion</keyword>
<dbReference type="Gene3D" id="3.40.1690.20">
    <property type="match status" value="1"/>
</dbReference>
<dbReference type="PROSITE" id="PS00674">
    <property type="entry name" value="AAA"/>
    <property type="match status" value="1"/>
</dbReference>
<dbReference type="HAMAP" id="MF_01458">
    <property type="entry name" value="FtsH"/>
    <property type="match status" value="1"/>
</dbReference>
<reference evidence="20" key="1">
    <citation type="journal article" date="2017" name="Genome Biol.">
        <title>Comparative genomics reveals high biological diversity and specific adaptations in the industrially and medically important fungal genus Aspergillus.</title>
        <authorList>
            <person name="de Vries R.P."/>
            <person name="Riley R."/>
            <person name="Wiebenga A."/>
            <person name="Aguilar-Osorio G."/>
            <person name="Amillis S."/>
            <person name="Uchima C.A."/>
            <person name="Anderluh G."/>
            <person name="Asadollahi M."/>
            <person name="Askin M."/>
            <person name="Barry K."/>
            <person name="Battaglia E."/>
            <person name="Bayram O."/>
            <person name="Benocci T."/>
            <person name="Braus-Stromeyer S.A."/>
            <person name="Caldana C."/>
            <person name="Canovas D."/>
            <person name="Cerqueira G.C."/>
            <person name="Chen F."/>
            <person name="Chen W."/>
            <person name="Choi C."/>
            <person name="Clum A."/>
            <person name="Dos Santos R.A."/>
            <person name="Damasio A.R."/>
            <person name="Diallinas G."/>
            <person name="Emri T."/>
            <person name="Fekete E."/>
            <person name="Flipphi M."/>
            <person name="Freyberg S."/>
            <person name="Gallo A."/>
            <person name="Gournas C."/>
            <person name="Habgood R."/>
            <person name="Hainaut M."/>
            <person name="Harispe M.L."/>
            <person name="Henrissat B."/>
            <person name="Hilden K.S."/>
            <person name="Hope R."/>
            <person name="Hossain A."/>
            <person name="Karabika E."/>
            <person name="Karaffa L."/>
            <person name="Karanyi Z."/>
            <person name="Krasevec N."/>
            <person name="Kuo A."/>
            <person name="Kusch H."/>
            <person name="LaButti K."/>
            <person name="Lagendijk E.L."/>
            <person name="Lapidus A."/>
            <person name="Levasseur A."/>
            <person name="Lindquist E."/>
            <person name="Lipzen A."/>
            <person name="Logrieco A.F."/>
            <person name="MacCabe A."/>
            <person name="Maekelae M.R."/>
            <person name="Malavazi I."/>
            <person name="Melin P."/>
            <person name="Meyer V."/>
            <person name="Mielnichuk N."/>
            <person name="Miskei M."/>
            <person name="Molnar A.P."/>
            <person name="Mule G."/>
            <person name="Ngan C.Y."/>
            <person name="Orejas M."/>
            <person name="Orosz E."/>
            <person name="Ouedraogo J.P."/>
            <person name="Overkamp K.M."/>
            <person name="Park H.-S."/>
            <person name="Perrone G."/>
            <person name="Piumi F."/>
            <person name="Punt P.J."/>
            <person name="Ram A.F."/>
            <person name="Ramon A."/>
            <person name="Rauscher S."/>
            <person name="Record E."/>
            <person name="Riano-Pachon D.M."/>
            <person name="Robert V."/>
            <person name="Roehrig J."/>
            <person name="Ruller R."/>
            <person name="Salamov A."/>
            <person name="Salih N.S."/>
            <person name="Samson R.A."/>
            <person name="Sandor E."/>
            <person name="Sanguinetti M."/>
            <person name="Schuetze T."/>
            <person name="Sepcic K."/>
            <person name="Shelest E."/>
            <person name="Sherlock G."/>
            <person name="Sophianopoulou V."/>
            <person name="Squina F.M."/>
            <person name="Sun H."/>
            <person name="Susca A."/>
            <person name="Todd R.B."/>
            <person name="Tsang A."/>
            <person name="Unkles S.E."/>
            <person name="van de Wiele N."/>
            <person name="van Rossen-Uffink D."/>
            <person name="Oliveira J.V."/>
            <person name="Vesth T.C."/>
            <person name="Visser J."/>
            <person name="Yu J.-H."/>
            <person name="Zhou M."/>
            <person name="Andersen M.R."/>
            <person name="Archer D.B."/>
            <person name="Baker S.E."/>
            <person name="Benoit I."/>
            <person name="Brakhage A.A."/>
            <person name="Braus G.H."/>
            <person name="Fischer R."/>
            <person name="Frisvad J.C."/>
            <person name="Goldman G.H."/>
            <person name="Houbraken J."/>
            <person name="Oakley B."/>
            <person name="Pocsi I."/>
            <person name="Scazzocchio C."/>
            <person name="Seiboth B."/>
            <person name="vanKuyk P.A."/>
            <person name="Wortman J."/>
            <person name="Dyer P.S."/>
            <person name="Grigoriev I.V."/>
        </authorList>
    </citation>
    <scope>NUCLEOTIDE SEQUENCE [LARGE SCALE GENOMIC DNA]</scope>
    <source>
        <strain evidence="20">CBS 516.65</strain>
    </source>
</reference>
<evidence type="ECO:0000256" key="6">
    <source>
        <dbReference type="ARBA" id="ARBA00022692"/>
    </source>
</evidence>
<comment type="catalytic activity">
    <reaction evidence="16">
        <text>ATP + H2O = ADP + phosphate + H(+)</text>
        <dbReference type="Rhea" id="RHEA:13065"/>
        <dbReference type="ChEBI" id="CHEBI:15377"/>
        <dbReference type="ChEBI" id="CHEBI:15378"/>
        <dbReference type="ChEBI" id="CHEBI:30616"/>
        <dbReference type="ChEBI" id="CHEBI:43474"/>
        <dbReference type="ChEBI" id="CHEBI:456216"/>
    </reaction>
    <physiologicalReaction direction="left-to-right" evidence="16">
        <dbReference type="Rhea" id="RHEA:13066"/>
    </physiologicalReaction>
</comment>
<dbReference type="GO" id="GO:0005745">
    <property type="term" value="C:m-AAA complex"/>
    <property type="evidence" value="ECO:0007669"/>
    <property type="project" value="TreeGrafter"/>
</dbReference>
<evidence type="ECO:0000259" key="18">
    <source>
        <dbReference type="SMART" id="SM00382"/>
    </source>
</evidence>
<dbReference type="InterPro" id="IPR037219">
    <property type="entry name" value="Peptidase_M41-like"/>
</dbReference>
<dbReference type="InterPro" id="IPR041569">
    <property type="entry name" value="AAA_lid_3"/>
</dbReference>
<keyword evidence="20" id="KW-1185">Reference proteome</keyword>
<comment type="similarity">
    <text evidence="3">In the C-terminal section; belongs to the peptidase M41 family.</text>
</comment>
<keyword evidence="13" id="KW-0482">Metalloprotease</keyword>
<keyword evidence="10" id="KW-0862">Zinc</keyword>
<dbReference type="EMBL" id="KV878918">
    <property type="protein sequence ID" value="OJJ79428.1"/>
    <property type="molecule type" value="Genomic_DNA"/>
</dbReference>
<evidence type="ECO:0000256" key="3">
    <source>
        <dbReference type="ARBA" id="ARBA00010044"/>
    </source>
</evidence>
<evidence type="ECO:0000256" key="1">
    <source>
        <dbReference type="ARBA" id="ARBA00001947"/>
    </source>
</evidence>
<dbReference type="AlphaFoldDB" id="A0A1L9V694"/>
<evidence type="ECO:0000256" key="14">
    <source>
        <dbReference type="ARBA" id="ARBA00023128"/>
    </source>
</evidence>
<dbReference type="PANTHER" id="PTHR43655">
    <property type="entry name" value="ATP-DEPENDENT PROTEASE"/>
    <property type="match status" value="1"/>
</dbReference>
<keyword evidence="11" id="KW-0067">ATP-binding</keyword>
<name>A0A1L9V694_ASPGL</name>
<dbReference type="RefSeq" id="XP_022396126.1">
    <property type="nucleotide sequence ID" value="XM_022541488.1"/>
</dbReference>
<dbReference type="Proteomes" id="UP000184300">
    <property type="component" value="Unassembled WGS sequence"/>
</dbReference>
<evidence type="ECO:0000256" key="2">
    <source>
        <dbReference type="ARBA" id="ARBA00004225"/>
    </source>
</evidence>
<feature type="region of interest" description="Disordered" evidence="17">
    <location>
        <begin position="178"/>
        <end position="218"/>
    </location>
</feature>
<proteinExistence type="inferred from homology"/>
<dbReference type="Gene3D" id="1.10.8.60">
    <property type="match status" value="1"/>
</dbReference>
<keyword evidence="12" id="KW-1133">Transmembrane helix</keyword>
<dbReference type="OrthoDB" id="1413014at2759"/>
<feature type="compositionally biased region" description="Polar residues" evidence="17">
    <location>
        <begin position="61"/>
        <end position="70"/>
    </location>
</feature>
<feature type="region of interest" description="Disordered" evidence="17">
    <location>
        <begin position="48"/>
        <end position="100"/>
    </location>
</feature>
<dbReference type="STRING" id="1160497.A0A1L9V694"/>
<dbReference type="GeneID" id="34457749"/>
<dbReference type="SMART" id="SM00382">
    <property type="entry name" value="AAA"/>
    <property type="match status" value="1"/>
</dbReference>
<gene>
    <name evidence="19" type="ORF">ASPGLDRAFT_136979</name>
</gene>
<dbReference type="CDD" id="cd19501">
    <property type="entry name" value="RecA-like_FtsH"/>
    <property type="match status" value="1"/>
</dbReference>
<sequence length="886" mass="99195">MATSILRRPGNLARYSRTAAECIPRARPIPTYTRQSRLSALITAHRSTRCYTTGGPGGPQRNDQNGQNIPGQKPENGGDPNRNSKGPEEPPSKLSKEEQEGLDKLISNLKEGVPPSQHQLLDDIRTVLMSEGLPEEVRDYIAEHVRSGQVPSLMDYVKFTRYVSKNMKTYAAKMEELKRKREQGMKPEEAEEEQKKEEKEQEGEQQQQKQQKGKDQWNKSPNFRTLEFRFDPVTTLISTILAYYVYQSFFPGEGRKEITWQEFRANFFDKGLVEKLTVINGARVRVDLHRDAVANVYPDSPASEQSFHYYFTIGSVESFERRLDEAQNELGVPSIERVPVAYQDEVSWLATVASFGPTLLLIGTFFWLSKRAGSGGGQSGIFGIGKSRAKRFNHETDIKTKFSDVAGMDEAKVEIMEFVSFLKQPERFEKLGAKIPRGAILSGPPGTGKTLLAKATAGESGVPFFSVSGSEFVEMFVGVGPSRVRDLFANARKNTPCIIFIDEIDAIGKSRAKQGFGGGNDERESTLNQILTEMDGFNTSDQVVVLAGTNRPDVLDKALMRPGRFDRHISIDRPTMDGRKQIFRVHLNKIVTSEDMEYLCGRLAALTPGFAGADIGNCVNEAALVAARENANKVVMKHFEQAIERVIGGLEKKSVVLSPEEKRTVAYHEAGHAICGWYFRHADPLLKVSIIPRGQGALGYAQYLPAGGDTYLLNVNQLMDRMAMTLGGRVSEELHFDTVTSGASDDFNKVTRMATAMVTKFGMSPKLRYIHYEEDQQQFQKPFSEETAKDIDMEVRRIVEEAYKKCHNMLVEKKKEVGMVAEDLLSKEVLSRDDLIRLLGPRPWPETGEFAKYFDGRTVQPPESPQMPTEELEGKDGRDQTPIPPS</sequence>
<dbReference type="GO" id="GO:0030163">
    <property type="term" value="P:protein catabolic process"/>
    <property type="evidence" value="ECO:0007669"/>
    <property type="project" value="UniProtKB-ARBA"/>
</dbReference>
<comment type="subcellular location">
    <subcellularLocation>
        <location evidence="2">Mitochondrion membrane</location>
        <topology evidence="2">Multi-pass membrane protein</topology>
    </subcellularLocation>
</comment>
<dbReference type="GO" id="GO:0005524">
    <property type="term" value="F:ATP binding"/>
    <property type="evidence" value="ECO:0007669"/>
    <property type="project" value="UniProtKB-KW"/>
</dbReference>
<evidence type="ECO:0000256" key="4">
    <source>
        <dbReference type="ARBA" id="ARBA00010550"/>
    </source>
</evidence>
<evidence type="ECO:0000256" key="13">
    <source>
        <dbReference type="ARBA" id="ARBA00023049"/>
    </source>
</evidence>
<dbReference type="GO" id="GO:0004176">
    <property type="term" value="F:ATP-dependent peptidase activity"/>
    <property type="evidence" value="ECO:0007669"/>
    <property type="project" value="InterPro"/>
</dbReference>
<accession>A0A1L9V694</accession>
<dbReference type="Pfam" id="PF00004">
    <property type="entry name" value="AAA"/>
    <property type="match status" value="1"/>
</dbReference>
<dbReference type="InterPro" id="IPR027417">
    <property type="entry name" value="P-loop_NTPase"/>
</dbReference>
<organism evidence="19 20">
    <name type="scientific">Aspergillus glaucus CBS 516.65</name>
    <dbReference type="NCBI Taxonomy" id="1160497"/>
    <lineage>
        <taxon>Eukaryota</taxon>
        <taxon>Fungi</taxon>
        <taxon>Dikarya</taxon>
        <taxon>Ascomycota</taxon>
        <taxon>Pezizomycotina</taxon>
        <taxon>Eurotiomycetes</taxon>
        <taxon>Eurotiomycetidae</taxon>
        <taxon>Eurotiales</taxon>
        <taxon>Aspergillaceae</taxon>
        <taxon>Aspergillus</taxon>
        <taxon>Aspergillus subgen. Aspergillus</taxon>
    </lineage>
</organism>
<evidence type="ECO:0000256" key="12">
    <source>
        <dbReference type="ARBA" id="ARBA00022989"/>
    </source>
</evidence>
<dbReference type="InterPro" id="IPR003593">
    <property type="entry name" value="AAA+_ATPase"/>
</dbReference>
<feature type="region of interest" description="Disordered" evidence="17">
    <location>
        <begin position="855"/>
        <end position="886"/>
    </location>
</feature>
<dbReference type="InterPro" id="IPR000642">
    <property type="entry name" value="Peptidase_M41"/>
</dbReference>
<evidence type="ECO:0000256" key="10">
    <source>
        <dbReference type="ARBA" id="ARBA00022833"/>
    </source>
</evidence>
<dbReference type="PANTHER" id="PTHR43655:SF2">
    <property type="entry name" value="AFG3 LIKE MATRIX AAA PEPTIDASE SUBUNIT 2, ISOFORM A"/>
    <property type="match status" value="1"/>
</dbReference>
<evidence type="ECO:0000256" key="7">
    <source>
        <dbReference type="ARBA" id="ARBA00022723"/>
    </source>
</evidence>
<dbReference type="SUPFAM" id="SSF52540">
    <property type="entry name" value="P-loop containing nucleoside triphosphate hydrolases"/>
    <property type="match status" value="1"/>
</dbReference>
<dbReference type="FunFam" id="3.40.50.300:FF:000001">
    <property type="entry name" value="ATP-dependent zinc metalloprotease FtsH"/>
    <property type="match status" value="1"/>
</dbReference>
<dbReference type="GO" id="GO:0034982">
    <property type="term" value="P:mitochondrial protein processing"/>
    <property type="evidence" value="ECO:0007669"/>
    <property type="project" value="TreeGrafter"/>
</dbReference>
<dbReference type="Pfam" id="PF01434">
    <property type="entry name" value="Peptidase_M41"/>
    <property type="match status" value="1"/>
</dbReference>
<dbReference type="VEuPathDB" id="FungiDB:ASPGLDRAFT_136979"/>